<keyword evidence="2" id="KW-0472">Membrane</keyword>
<evidence type="ECO:0000313" key="3">
    <source>
        <dbReference type="EMBL" id="RXW31585.1"/>
    </source>
</evidence>
<protein>
    <recommendedName>
        <fullName evidence="5">DUF2842 domain-containing protein</fullName>
    </recommendedName>
</protein>
<keyword evidence="2" id="KW-1133">Transmembrane helix</keyword>
<keyword evidence="4" id="KW-1185">Reference proteome</keyword>
<proteinExistence type="predicted"/>
<gene>
    <name evidence="3" type="ORF">C1706_10465</name>
</gene>
<evidence type="ECO:0000256" key="1">
    <source>
        <dbReference type="SAM" id="MobiDB-lite"/>
    </source>
</evidence>
<dbReference type="EMBL" id="PPCV01000007">
    <property type="protein sequence ID" value="RXW31585.1"/>
    <property type="molecule type" value="Genomic_DNA"/>
</dbReference>
<organism evidence="3 4">
    <name type="scientific">Propioniciclava flava</name>
    <dbReference type="NCBI Taxonomy" id="2072026"/>
    <lineage>
        <taxon>Bacteria</taxon>
        <taxon>Bacillati</taxon>
        <taxon>Actinomycetota</taxon>
        <taxon>Actinomycetes</taxon>
        <taxon>Propionibacteriales</taxon>
        <taxon>Propionibacteriaceae</taxon>
        <taxon>Propioniciclava</taxon>
    </lineage>
</organism>
<evidence type="ECO:0000256" key="2">
    <source>
        <dbReference type="SAM" id="Phobius"/>
    </source>
</evidence>
<dbReference type="Proteomes" id="UP000290624">
    <property type="component" value="Unassembled WGS sequence"/>
</dbReference>
<feature type="region of interest" description="Disordered" evidence="1">
    <location>
        <begin position="60"/>
        <end position="81"/>
    </location>
</feature>
<evidence type="ECO:0008006" key="5">
    <source>
        <dbReference type="Google" id="ProtNLM"/>
    </source>
</evidence>
<evidence type="ECO:0000313" key="4">
    <source>
        <dbReference type="Proteomes" id="UP000290624"/>
    </source>
</evidence>
<comment type="caution">
    <text evidence="3">The sequence shown here is derived from an EMBL/GenBank/DDBJ whole genome shotgun (WGS) entry which is preliminary data.</text>
</comment>
<feature type="transmembrane region" description="Helical" evidence="2">
    <location>
        <begin position="28"/>
        <end position="51"/>
    </location>
</feature>
<feature type="compositionally biased region" description="Pro residues" evidence="1">
    <location>
        <begin position="65"/>
        <end position="81"/>
    </location>
</feature>
<accession>A0A4Q2EI62</accession>
<dbReference type="AlphaFoldDB" id="A0A4Q2EI62"/>
<reference evidence="3 4" key="1">
    <citation type="submission" date="2018-01" db="EMBL/GenBank/DDBJ databases">
        <title>Lactibacter flavus gen. nov., sp. nov., a novel bacterium of the family Propionibacteriaceae isolated from raw milk and dairy products.</title>
        <authorList>
            <person name="Wenning M."/>
            <person name="Breitenwieser F."/>
            <person name="Huptas C."/>
            <person name="von Neubeck M."/>
            <person name="Busse H.-J."/>
            <person name="Scherer S."/>
        </authorList>
    </citation>
    <scope>NUCLEOTIDE SEQUENCE [LARGE SCALE GENOMIC DNA]</scope>
    <source>
        <strain evidence="3 4">VG341</strain>
    </source>
</reference>
<name>A0A4Q2EI62_9ACTN</name>
<keyword evidence="2" id="KW-0812">Transmembrane</keyword>
<sequence length="81" mass="8930">MVGLFAAILVGSVALLNGFLWLEAHAPPWHIVAVASLVAFPVWWIPVAWVGHLLDRRRERREAANPPPQPPPKDQPPTPST</sequence>